<feature type="region of interest" description="Disordered" evidence="5">
    <location>
        <begin position="309"/>
        <end position="331"/>
    </location>
</feature>
<dbReference type="Gene3D" id="1.10.10.10">
    <property type="entry name" value="Winged helix-like DNA-binding domain superfamily/Winged helix DNA-binding domain"/>
    <property type="match status" value="1"/>
</dbReference>
<evidence type="ECO:0000256" key="3">
    <source>
        <dbReference type="ARBA" id="ARBA00023125"/>
    </source>
</evidence>
<sequence length="331" mass="35478">MDRFEAMRTLVAAVDGGSLSAASRSLNVPLPTVSRRVSDLENFLGSQLVVRTSRKLLLTEAGAAYVASARRVLEELSEAERAASGEYRAPRGELLVTAPIAFGALNVAPIIHDFLAAYPDVTVRLVLSDSNIDLIETHVDVAVRIGRLPDSALVARRVGEVWWTVCASPDYLKRRGEPETPAALVTHDCIAFEGLRRYREWPFVDGNAAQQVTITPRFSVNTAEGVVGGAVAGVGIARVLSYQAVASVRAGSLVPILVDRAPPPMPVHLVHAPHQQQPLKLRAFLDFVAPRLQQRLQAISQDIAASGPVLRTAPQPNAEAAPATTSEARSA</sequence>
<protein>
    <submittedName>
        <fullName evidence="7">DNA-binding transcriptional LysR family regulator</fullName>
    </submittedName>
</protein>
<evidence type="ECO:0000256" key="4">
    <source>
        <dbReference type="ARBA" id="ARBA00023163"/>
    </source>
</evidence>
<keyword evidence="2" id="KW-0805">Transcription regulation</keyword>
<dbReference type="InterPro" id="IPR036388">
    <property type="entry name" value="WH-like_DNA-bd_sf"/>
</dbReference>
<accession>A0ABU0LX42</accession>
<dbReference type="CDD" id="cd08471">
    <property type="entry name" value="PBP2_CrgA_like_2"/>
    <property type="match status" value="1"/>
</dbReference>
<dbReference type="InterPro" id="IPR005119">
    <property type="entry name" value="LysR_subst-bd"/>
</dbReference>
<dbReference type="InterPro" id="IPR000847">
    <property type="entry name" value="LysR_HTH_N"/>
</dbReference>
<dbReference type="RefSeq" id="WP_306891929.1">
    <property type="nucleotide sequence ID" value="NZ_JAUSVR010000026.1"/>
</dbReference>
<evidence type="ECO:0000313" key="8">
    <source>
        <dbReference type="Proteomes" id="UP001235094"/>
    </source>
</evidence>
<dbReference type="SUPFAM" id="SSF53850">
    <property type="entry name" value="Periplasmic binding protein-like II"/>
    <property type="match status" value="1"/>
</dbReference>
<keyword evidence="4" id="KW-0804">Transcription</keyword>
<dbReference type="GO" id="GO:0003677">
    <property type="term" value="F:DNA binding"/>
    <property type="evidence" value="ECO:0007669"/>
    <property type="project" value="UniProtKB-KW"/>
</dbReference>
<comment type="similarity">
    <text evidence="1">Belongs to the LysR transcriptional regulatory family.</text>
</comment>
<evidence type="ECO:0000259" key="6">
    <source>
        <dbReference type="PROSITE" id="PS50931"/>
    </source>
</evidence>
<keyword evidence="8" id="KW-1185">Reference proteome</keyword>
<feature type="domain" description="HTH lysR-type" evidence="6">
    <location>
        <begin position="1"/>
        <end position="59"/>
    </location>
</feature>
<evidence type="ECO:0000256" key="1">
    <source>
        <dbReference type="ARBA" id="ARBA00009437"/>
    </source>
</evidence>
<dbReference type="Proteomes" id="UP001235094">
    <property type="component" value="Unassembled WGS sequence"/>
</dbReference>
<dbReference type="EMBL" id="JAUSVR010000026">
    <property type="protein sequence ID" value="MDQ0513296.1"/>
    <property type="molecule type" value="Genomic_DNA"/>
</dbReference>
<proteinExistence type="inferred from homology"/>
<organism evidence="7 8">
    <name type="scientific">Ancylobacter amanitiformis</name>
    <dbReference type="NCBI Taxonomy" id="217069"/>
    <lineage>
        <taxon>Bacteria</taxon>
        <taxon>Pseudomonadati</taxon>
        <taxon>Pseudomonadota</taxon>
        <taxon>Alphaproteobacteria</taxon>
        <taxon>Hyphomicrobiales</taxon>
        <taxon>Xanthobacteraceae</taxon>
        <taxon>Ancylobacter</taxon>
    </lineage>
</organism>
<evidence type="ECO:0000313" key="7">
    <source>
        <dbReference type="EMBL" id="MDQ0513296.1"/>
    </source>
</evidence>
<dbReference type="InterPro" id="IPR036390">
    <property type="entry name" value="WH_DNA-bd_sf"/>
</dbReference>
<comment type="caution">
    <text evidence="7">The sequence shown here is derived from an EMBL/GenBank/DDBJ whole genome shotgun (WGS) entry which is preliminary data.</text>
</comment>
<keyword evidence="3 7" id="KW-0238">DNA-binding</keyword>
<dbReference type="PROSITE" id="PS50931">
    <property type="entry name" value="HTH_LYSR"/>
    <property type="match status" value="1"/>
</dbReference>
<reference evidence="7 8" key="1">
    <citation type="submission" date="2023-07" db="EMBL/GenBank/DDBJ databases">
        <title>Genomic Encyclopedia of Type Strains, Phase IV (KMG-IV): sequencing the most valuable type-strain genomes for metagenomic binning, comparative biology and taxonomic classification.</title>
        <authorList>
            <person name="Goeker M."/>
        </authorList>
    </citation>
    <scope>NUCLEOTIDE SEQUENCE [LARGE SCALE GENOMIC DNA]</scope>
    <source>
        <strain evidence="7 8">DSM 15561</strain>
    </source>
</reference>
<dbReference type="PANTHER" id="PTHR30537">
    <property type="entry name" value="HTH-TYPE TRANSCRIPTIONAL REGULATOR"/>
    <property type="match status" value="1"/>
</dbReference>
<evidence type="ECO:0000256" key="5">
    <source>
        <dbReference type="SAM" id="MobiDB-lite"/>
    </source>
</evidence>
<dbReference type="Pfam" id="PF00126">
    <property type="entry name" value="HTH_1"/>
    <property type="match status" value="1"/>
</dbReference>
<name>A0ABU0LX42_9HYPH</name>
<dbReference type="Gene3D" id="3.40.190.290">
    <property type="match status" value="1"/>
</dbReference>
<dbReference type="PANTHER" id="PTHR30537:SF5">
    <property type="entry name" value="HTH-TYPE TRANSCRIPTIONAL ACTIVATOR TTDR-RELATED"/>
    <property type="match status" value="1"/>
</dbReference>
<dbReference type="InterPro" id="IPR058163">
    <property type="entry name" value="LysR-type_TF_proteobact-type"/>
</dbReference>
<evidence type="ECO:0000256" key="2">
    <source>
        <dbReference type="ARBA" id="ARBA00023015"/>
    </source>
</evidence>
<dbReference type="Pfam" id="PF03466">
    <property type="entry name" value="LysR_substrate"/>
    <property type="match status" value="1"/>
</dbReference>
<gene>
    <name evidence="7" type="ORF">QOZ99_004215</name>
</gene>
<dbReference type="SUPFAM" id="SSF46785">
    <property type="entry name" value="Winged helix' DNA-binding domain"/>
    <property type="match status" value="1"/>
</dbReference>